<dbReference type="Proteomes" id="UP000182771">
    <property type="component" value="Unassembled WGS sequence"/>
</dbReference>
<organism evidence="1 2">
    <name type="scientific">Capnocytophaga granulosa</name>
    <dbReference type="NCBI Taxonomy" id="45242"/>
    <lineage>
        <taxon>Bacteria</taxon>
        <taxon>Pseudomonadati</taxon>
        <taxon>Bacteroidota</taxon>
        <taxon>Flavobacteriia</taxon>
        <taxon>Flavobacteriales</taxon>
        <taxon>Flavobacteriaceae</taxon>
        <taxon>Capnocytophaga</taxon>
    </lineage>
</organism>
<proteinExistence type="predicted"/>
<evidence type="ECO:0000313" key="1">
    <source>
        <dbReference type="EMBL" id="SDW20085.1"/>
    </source>
</evidence>
<accession>A0A1H2RLA5</accession>
<dbReference type="AlphaFoldDB" id="A0A1H2RLA5"/>
<reference evidence="1 2" key="1">
    <citation type="submission" date="2016-10" db="EMBL/GenBank/DDBJ databases">
        <authorList>
            <person name="Varghese N."/>
            <person name="Submissions S."/>
        </authorList>
    </citation>
    <scope>NUCLEOTIDE SEQUENCE [LARGE SCALE GENOMIC DNA]</scope>
    <source>
        <strain evidence="1 2">DSM 11449</strain>
    </source>
</reference>
<sequence>MPMNKIFQVEKLSVITENTFSVAGRMIAGDIIHKGEVFNLIKMDNNTLVEVNFTLKQIEMYGRSIDFIDIGCTGVLFLEGECPTTQIKELIIAAQTI</sequence>
<name>A0A1H2RLA5_9FLAO</name>
<comment type="caution">
    <text evidence="1">The sequence shown here is derived from an EMBL/GenBank/DDBJ whole genome shotgun (WGS) entry which is preliminary data.</text>
</comment>
<gene>
    <name evidence="1" type="ORF">SAMN05444420_101510</name>
</gene>
<evidence type="ECO:0000313" key="2">
    <source>
        <dbReference type="Proteomes" id="UP000182771"/>
    </source>
</evidence>
<protein>
    <submittedName>
        <fullName evidence="1">Uncharacterized protein</fullName>
    </submittedName>
</protein>
<dbReference type="EMBL" id="FNND01000001">
    <property type="protein sequence ID" value="SDW20085.1"/>
    <property type="molecule type" value="Genomic_DNA"/>
</dbReference>
<keyword evidence="2" id="KW-1185">Reference proteome</keyword>